<comment type="pathway">
    <text evidence="11">Cell wall biogenesis; peptidoglycan biosynthesis.</text>
</comment>
<keyword evidence="9 11" id="KW-0472">Membrane</keyword>
<evidence type="ECO:0000256" key="7">
    <source>
        <dbReference type="ARBA" id="ARBA00022984"/>
    </source>
</evidence>
<keyword evidence="5 11" id="KW-0812">Transmembrane</keyword>
<evidence type="ECO:0000256" key="10">
    <source>
        <dbReference type="ARBA" id="ARBA00023316"/>
    </source>
</evidence>
<evidence type="ECO:0000256" key="4">
    <source>
        <dbReference type="ARBA" id="ARBA00022679"/>
    </source>
</evidence>
<sequence length="279" mass="31109">MKDEPGLSPDTAEPDTDADGELRPAQPTDPSQSAMPPTADNLVMPSIPEKTPKARPLRLGRLLLRLVVLAIGCSIMLSVVYRLVPPPVTPLMLLRLVDGNGLHKDWVSYDEISPNLPRAVIAAEDSGFCQHNGFDWTAMENAWQRNQHSPRMRGGSTISNQTAKNVFLWPDRTYIRKAIEFYFTALIEFFWGKKRILEIYLNVVEWGPGIYGAEAAAQVHFHKPAKALTRREAALLAAVLPNPRRWSPSKPTAYIRSRASTIQARMGDIPDPTTHPCKP</sequence>
<keyword evidence="4 11" id="KW-0808">Transferase</keyword>
<keyword evidence="7 11" id="KW-0573">Peptidoglycan synthesis</keyword>
<dbReference type="InterPro" id="IPR001264">
    <property type="entry name" value="Glyco_trans_51"/>
</dbReference>
<evidence type="ECO:0000259" key="13">
    <source>
        <dbReference type="Pfam" id="PF00912"/>
    </source>
</evidence>
<organism evidence="14 15">
    <name type="scientific">Dongia soli</name>
    <dbReference type="NCBI Taxonomy" id="600628"/>
    <lineage>
        <taxon>Bacteria</taxon>
        <taxon>Pseudomonadati</taxon>
        <taxon>Pseudomonadota</taxon>
        <taxon>Alphaproteobacteria</taxon>
        <taxon>Rhodospirillales</taxon>
        <taxon>Dongiaceae</taxon>
        <taxon>Dongia</taxon>
    </lineage>
</organism>
<evidence type="ECO:0000256" key="8">
    <source>
        <dbReference type="ARBA" id="ARBA00022989"/>
    </source>
</evidence>
<keyword evidence="2 11" id="KW-0997">Cell inner membrane</keyword>
<comment type="caution">
    <text evidence="14">The sequence shown here is derived from an EMBL/GenBank/DDBJ whole genome shotgun (WGS) entry which is preliminary data.</text>
</comment>
<keyword evidence="3 11" id="KW-0328">Glycosyltransferase</keyword>
<dbReference type="EC" id="2.4.99.28" evidence="11"/>
<dbReference type="HAMAP" id="MF_00766">
    <property type="entry name" value="PGT_MtgA"/>
    <property type="match status" value="1"/>
</dbReference>
<dbReference type="Proteomes" id="UP001279642">
    <property type="component" value="Unassembled WGS sequence"/>
</dbReference>
<feature type="domain" description="Glycosyl transferase family 51" evidence="13">
    <location>
        <begin position="101"/>
        <end position="266"/>
    </location>
</feature>
<keyword evidence="8 11" id="KW-1133">Transmembrane helix</keyword>
<keyword evidence="1 11" id="KW-1003">Cell membrane</keyword>
<feature type="region of interest" description="Disordered" evidence="12">
    <location>
        <begin position="1"/>
        <end position="50"/>
    </location>
</feature>
<dbReference type="RefSeq" id="WP_320506489.1">
    <property type="nucleotide sequence ID" value="NZ_JAXCLW010000001.1"/>
</dbReference>
<comment type="subcellular location">
    <subcellularLocation>
        <location evidence="11">Cell inner membrane</location>
        <topology evidence="11">Single-pass membrane protein</topology>
    </subcellularLocation>
</comment>
<dbReference type="InterPro" id="IPR023346">
    <property type="entry name" value="Lysozyme-like_dom_sf"/>
</dbReference>
<evidence type="ECO:0000256" key="5">
    <source>
        <dbReference type="ARBA" id="ARBA00022692"/>
    </source>
</evidence>
<dbReference type="SUPFAM" id="SSF53955">
    <property type="entry name" value="Lysozyme-like"/>
    <property type="match status" value="1"/>
</dbReference>
<accession>A0ABU5E6T3</accession>
<dbReference type="Gene3D" id="1.10.3810.10">
    <property type="entry name" value="Biosynthetic peptidoglycan transglycosylase-like"/>
    <property type="match status" value="1"/>
</dbReference>
<dbReference type="InterPro" id="IPR011812">
    <property type="entry name" value="Pep_trsgly"/>
</dbReference>
<evidence type="ECO:0000313" key="15">
    <source>
        <dbReference type="Proteomes" id="UP001279642"/>
    </source>
</evidence>
<keyword evidence="6 11" id="KW-0133">Cell shape</keyword>
<evidence type="ECO:0000256" key="3">
    <source>
        <dbReference type="ARBA" id="ARBA00022676"/>
    </source>
</evidence>
<dbReference type="InterPro" id="IPR036950">
    <property type="entry name" value="PBP_transglycosylase"/>
</dbReference>
<evidence type="ECO:0000313" key="14">
    <source>
        <dbReference type="EMBL" id="MDY0881424.1"/>
    </source>
</evidence>
<evidence type="ECO:0000256" key="2">
    <source>
        <dbReference type="ARBA" id="ARBA00022519"/>
    </source>
</evidence>
<comment type="catalytic activity">
    <reaction evidence="11">
        <text>[GlcNAc-(1-&gt;4)-Mur2Ac(oyl-L-Ala-gamma-D-Glu-L-Lys-D-Ala-D-Ala)](n)-di-trans,octa-cis-undecaprenyl diphosphate + beta-D-GlcNAc-(1-&gt;4)-Mur2Ac(oyl-L-Ala-gamma-D-Glu-L-Lys-D-Ala-D-Ala)-di-trans,octa-cis-undecaprenyl diphosphate = [GlcNAc-(1-&gt;4)-Mur2Ac(oyl-L-Ala-gamma-D-Glu-L-Lys-D-Ala-D-Ala)](n+1)-di-trans,octa-cis-undecaprenyl diphosphate + di-trans,octa-cis-undecaprenyl diphosphate + H(+)</text>
        <dbReference type="Rhea" id="RHEA:23708"/>
        <dbReference type="Rhea" id="RHEA-COMP:9602"/>
        <dbReference type="Rhea" id="RHEA-COMP:9603"/>
        <dbReference type="ChEBI" id="CHEBI:15378"/>
        <dbReference type="ChEBI" id="CHEBI:58405"/>
        <dbReference type="ChEBI" id="CHEBI:60033"/>
        <dbReference type="ChEBI" id="CHEBI:78435"/>
        <dbReference type="EC" id="2.4.99.28"/>
    </reaction>
</comment>
<dbReference type="PANTHER" id="PTHR30400">
    <property type="entry name" value="MONOFUNCTIONAL BIOSYNTHETIC PEPTIDOGLYCAN TRANSGLYCOSYLASE"/>
    <property type="match status" value="1"/>
</dbReference>
<evidence type="ECO:0000256" key="6">
    <source>
        <dbReference type="ARBA" id="ARBA00022960"/>
    </source>
</evidence>
<dbReference type="NCBIfam" id="TIGR02070">
    <property type="entry name" value="mono_pep_trsgly"/>
    <property type="match status" value="1"/>
</dbReference>
<keyword evidence="15" id="KW-1185">Reference proteome</keyword>
<name>A0ABU5E6T3_9PROT</name>
<comment type="function">
    <text evidence="11">Peptidoglycan polymerase that catalyzes glycan chain elongation from lipid-linked precursors.</text>
</comment>
<evidence type="ECO:0000256" key="12">
    <source>
        <dbReference type="SAM" id="MobiDB-lite"/>
    </source>
</evidence>
<protein>
    <recommendedName>
        <fullName evidence="11">Biosynthetic peptidoglycan transglycosylase</fullName>
        <ecNumber evidence="11">2.4.99.28</ecNumber>
    </recommendedName>
    <alternativeName>
        <fullName evidence="11">Glycan polymerase</fullName>
    </alternativeName>
    <alternativeName>
        <fullName evidence="11">Peptidoglycan glycosyltransferase MtgA</fullName>
        <shortName evidence="11">PGT</shortName>
    </alternativeName>
</protein>
<evidence type="ECO:0000256" key="11">
    <source>
        <dbReference type="HAMAP-Rule" id="MF_00766"/>
    </source>
</evidence>
<evidence type="ECO:0000256" key="1">
    <source>
        <dbReference type="ARBA" id="ARBA00022475"/>
    </source>
</evidence>
<dbReference type="EMBL" id="JAXCLW010000001">
    <property type="protein sequence ID" value="MDY0881424.1"/>
    <property type="molecule type" value="Genomic_DNA"/>
</dbReference>
<proteinExistence type="inferred from homology"/>
<reference evidence="14 15" key="1">
    <citation type="journal article" date="2016" name="Antonie Van Leeuwenhoek">
        <title>Dongia soli sp. nov., isolated from soil from Dokdo, Korea.</title>
        <authorList>
            <person name="Kim D.U."/>
            <person name="Lee H."/>
            <person name="Kim H."/>
            <person name="Kim S.G."/>
            <person name="Ka J.O."/>
        </authorList>
    </citation>
    <scope>NUCLEOTIDE SEQUENCE [LARGE SCALE GENOMIC DNA]</scope>
    <source>
        <strain evidence="14 15">D78</strain>
    </source>
</reference>
<dbReference type="PANTHER" id="PTHR30400:SF0">
    <property type="entry name" value="BIOSYNTHETIC PEPTIDOGLYCAN TRANSGLYCOSYLASE"/>
    <property type="match status" value="1"/>
</dbReference>
<dbReference type="GO" id="GO:0016757">
    <property type="term" value="F:glycosyltransferase activity"/>
    <property type="evidence" value="ECO:0007669"/>
    <property type="project" value="UniProtKB-KW"/>
</dbReference>
<evidence type="ECO:0000256" key="9">
    <source>
        <dbReference type="ARBA" id="ARBA00023136"/>
    </source>
</evidence>
<comment type="similarity">
    <text evidence="11">Belongs to the glycosyltransferase 51 family.</text>
</comment>
<gene>
    <name evidence="11 14" type="primary">mtgA</name>
    <name evidence="14" type="ORF">SMD27_01075</name>
</gene>
<feature type="transmembrane region" description="Helical" evidence="11">
    <location>
        <begin position="62"/>
        <end position="84"/>
    </location>
</feature>
<dbReference type="Pfam" id="PF00912">
    <property type="entry name" value="Transgly"/>
    <property type="match status" value="1"/>
</dbReference>
<keyword evidence="10 11" id="KW-0961">Cell wall biogenesis/degradation</keyword>